<accession>A0A941W4D5</accession>
<keyword evidence="1" id="KW-0238">DNA-binding</keyword>
<comment type="caution">
    <text evidence="3">The sequence shown here is derived from an EMBL/GenBank/DDBJ whole genome shotgun (WGS) entry which is preliminary data.</text>
</comment>
<dbReference type="Proteomes" id="UP000722750">
    <property type="component" value="Unassembled WGS sequence"/>
</dbReference>
<dbReference type="PROSITE" id="PS51740">
    <property type="entry name" value="SPOVT_ABRB"/>
    <property type="match status" value="1"/>
</dbReference>
<evidence type="ECO:0000259" key="2">
    <source>
        <dbReference type="PROSITE" id="PS51740"/>
    </source>
</evidence>
<reference evidence="3" key="1">
    <citation type="journal article" date="2021" name="ISME J.">
        <title>Fine-scale metabolic discontinuity in a stratified prokaryote microbiome of a Red Sea deep halocline.</title>
        <authorList>
            <person name="Michoud G."/>
            <person name="Ngugi D.K."/>
            <person name="Barozzi A."/>
            <person name="Merlino G."/>
            <person name="Calleja M.L."/>
            <person name="Delgado-Huertas A."/>
            <person name="Moran X.A.G."/>
            <person name="Daffonchio D."/>
        </authorList>
    </citation>
    <scope>NUCLEOTIDE SEQUENCE</scope>
    <source>
        <strain evidence="3">SuakinDeep_MAG55_1</strain>
    </source>
</reference>
<dbReference type="SMART" id="SM00966">
    <property type="entry name" value="SpoVT_AbrB"/>
    <property type="match status" value="1"/>
</dbReference>
<dbReference type="NCBIfam" id="TIGR01439">
    <property type="entry name" value="lp_hng_hel_AbrB"/>
    <property type="match status" value="1"/>
</dbReference>
<dbReference type="Pfam" id="PF04014">
    <property type="entry name" value="MazE_antitoxin"/>
    <property type="match status" value="1"/>
</dbReference>
<gene>
    <name evidence="3" type="ORF">MAG551_02048</name>
</gene>
<organism evidence="3 4">
    <name type="scientific">Candidatus Scalindua arabica</name>
    <dbReference type="NCBI Taxonomy" id="1127984"/>
    <lineage>
        <taxon>Bacteria</taxon>
        <taxon>Pseudomonadati</taxon>
        <taxon>Planctomycetota</taxon>
        <taxon>Candidatus Brocadiia</taxon>
        <taxon>Candidatus Brocadiales</taxon>
        <taxon>Candidatus Scalinduaceae</taxon>
        <taxon>Candidatus Scalindua</taxon>
    </lineage>
</organism>
<feature type="domain" description="SpoVT-AbrB" evidence="2">
    <location>
        <begin position="1"/>
        <end position="43"/>
    </location>
</feature>
<dbReference type="Gene3D" id="2.10.260.10">
    <property type="match status" value="1"/>
</dbReference>
<evidence type="ECO:0000313" key="3">
    <source>
        <dbReference type="EMBL" id="MBS1258984.1"/>
    </source>
</evidence>
<sequence>MKVTVKGQVTIPRHIREKLGITPNTDINFQEEGRRVYLTKKKVTVPENNKFRRYRGIATVKMTTDEIMALTRGRK</sequence>
<evidence type="ECO:0000313" key="4">
    <source>
        <dbReference type="Proteomes" id="UP000722750"/>
    </source>
</evidence>
<dbReference type="EMBL" id="JAANXD010000077">
    <property type="protein sequence ID" value="MBS1258984.1"/>
    <property type="molecule type" value="Genomic_DNA"/>
</dbReference>
<protein>
    <recommendedName>
        <fullName evidence="2">SpoVT-AbrB domain-containing protein</fullName>
    </recommendedName>
</protein>
<proteinExistence type="predicted"/>
<name>A0A941W4D5_9BACT</name>
<dbReference type="InterPro" id="IPR037914">
    <property type="entry name" value="SpoVT-AbrB_sf"/>
</dbReference>
<dbReference type="SUPFAM" id="SSF89447">
    <property type="entry name" value="AbrB/MazE/MraZ-like"/>
    <property type="match status" value="1"/>
</dbReference>
<evidence type="ECO:0000256" key="1">
    <source>
        <dbReference type="PROSITE-ProRule" id="PRU01076"/>
    </source>
</evidence>
<dbReference type="AlphaFoldDB" id="A0A941W4D5"/>
<dbReference type="GO" id="GO:0003677">
    <property type="term" value="F:DNA binding"/>
    <property type="evidence" value="ECO:0007669"/>
    <property type="project" value="UniProtKB-UniRule"/>
</dbReference>
<dbReference type="InterPro" id="IPR007159">
    <property type="entry name" value="SpoVT-AbrB_dom"/>
</dbReference>